<organism evidence="1 2">
    <name type="scientific">Mycolicibacterium mageritense</name>
    <name type="common">Mycobacterium mageritense</name>
    <dbReference type="NCBI Taxonomy" id="53462"/>
    <lineage>
        <taxon>Bacteria</taxon>
        <taxon>Bacillati</taxon>
        <taxon>Actinomycetota</taxon>
        <taxon>Actinomycetes</taxon>
        <taxon>Mycobacteriales</taxon>
        <taxon>Mycobacteriaceae</taxon>
        <taxon>Mycolicibacterium</taxon>
    </lineage>
</organism>
<gene>
    <name evidence="1" type="ORF">MMAGJ_15520</name>
</gene>
<evidence type="ECO:0000313" key="1">
    <source>
        <dbReference type="EMBL" id="BBX32270.1"/>
    </source>
</evidence>
<proteinExistence type="predicted"/>
<dbReference type="EMBL" id="AP022567">
    <property type="protein sequence ID" value="BBX32270.1"/>
    <property type="molecule type" value="Genomic_DNA"/>
</dbReference>
<accession>A0ABN5Y204</accession>
<reference evidence="1 2" key="1">
    <citation type="journal article" date="2019" name="Emerg. Microbes Infect.">
        <title>Comprehensive subspecies identification of 175 nontuberculous mycobacteria species based on 7547 genomic profiles.</title>
        <authorList>
            <person name="Matsumoto Y."/>
            <person name="Kinjo T."/>
            <person name="Motooka D."/>
            <person name="Nabeya D."/>
            <person name="Jung N."/>
            <person name="Uechi K."/>
            <person name="Horii T."/>
            <person name="Iida T."/>
            <person name="Fujita J."/>
            <person name="Nakamura S."/>
        </authorList>
    </citation>
    <scope>NUCLEOTIDE SEQUENCE [LARGE SCALE GENOMIC DNA]</scope>
    <source>
        <strain evidence="1 2">JCM 12375</strain>
    </source>
</reference>
<evidence type="ECO:0000313" key="2">
    <source>
        <dbReference type="Proteomes" id="UP000465622"/>
    </source>
</evidence>
<keyword evidence="2" id="KW-1185">Reference proteome</keyword>
<evidence type="ECO:0008006" key="3">
    <source>
        <dbReference type="Google" id="ProtNLM"/>
    </source>
</evidence>
<name>A0ABN5Y204_MYCME</name>
<dbReference type="Proteomes" id="UP000465622">
    <property type="component" value="Chromosome"/>
</dbReference>
<sequence length="144" mass="15206">MAAPMGATGAYEVARQAGHGAGAVRDQRDTLLKIIFIKVVSMPGLVNPGGSTRSTALPKATREHIDNLKTAVRSALGIPDHTTVLVQQLACTEPGCPPVETVVAVLSTPRTVWKLPSATPDLTIAALRRAIEEHPEGHDHADHD</sequence>
<protein>
    <recommendedName>
        <fullName evidence="3">Nitrate reductase</fullName>
    </recommendedName>
</protein>